<dbReference type="InParanoid" id="D8Q912"/>
<dbReference type="InterPro" id="IPR000719">
    <property type="entry name" value="Prot_kinase_dom"/>
</dbReference>
<reference evidence="12 13" key="1">
    <citation type="journal article" date="2010" name="Nat. Biotechnol.">
        <title>Genome sequence of the model mushroom Schizophyllum commune.</title>
        <authorList>
            <person name="Ohm R.A."/>
            <person name="de Jong J.F."/>
            <person name="Lugones L.G."/>
            <person name="Aerts A."/>
            <person name="Kothe E."/>
            <person name="Stajich J.E."/>
            <person name="de Vries R.P."/>
            <person name="Record E."/>
            <person name="Levasseur A."/>
            <person name="Baker S.E."/>
            <person name="Bartholomew K.A."/>
            <person name="Coutinho P.M."/>
            <person name="Erdmann S."/>
            <person name="Fowler T.J."/>
            <person name="Gathman A.C."/>
            <person name="Lombard V."/>
            <person name="Henrissat B."/>
            <person name="Knabe N."/>
            <person name="Kuees U."/>
            <person name="Lilly W.W."/>
            <person name="Lindquist E."/>
            <person name="Lucas S."/>
            <person name="Magnuson J.K."/>
            <person name="Piumi F."/>
            <person name="Raudaskoski M."/>
            <person name="Salamov A."/>
            <person name="Schmutz J."/>
            <person name="Schwarze F.W.M.R."/>
            <person name="vanKuyk P.A."/>
            <person name="Horton J.S."/>
            <person name="Grigoriev I.V."/>
            <person name="Woesten H.A.B."/>
        </authorList>
    </citation>
    <scope>NUCLEOTIDE SEQUENCE [LARGE SCALE GENOMIC DNA]</scope>
    <source>
        <strain evidence="13">H4-8 / FGSC 9210</strain>
    </source>
</reference>
<dbReference type="InterPro" id="IPR017441">
    <property type="entry name" value="Protein_kinase_ATP_BS"/>
</dbReference>
<evidence type="ECO:0000256" key="3">
    <source>
        <dbReference type="ARBA" id="ARBA00022679"/>
    </source>
</evidence>
<dbReference type="InterPro" id="IPR011009">
    <property type="entry name" value="Kinase-like_dom_sf"/>
</dbReference>
<dbReference type="PANTHER" id="PTHR24356">
    <property type="entry name" value="SERINE/THREONINE-PROTEIN KINASE"/>
    <property type="match status" value="1"/>
</dbReference>
<keyword evidence="5" id="KW-0418">Kinase</keyword>
<dbReference type="Pfam" id="PF00069">
    <property type="entry name" value="Pkinase"/>
    <property type="match status" value="1"/>
</dbReference>
<evidence type="ECO:0000256" key="9">
    <source>
        <dbReference type="PROSITE-ProRule" id="PRU10141"/>
    </source>
</evidence>
<feature type="domain" description="Protein kinase" evidence="11">
    <location>
        <begin position="34"/>
        <end position="313"/>
    </location>
</feature>
<dbReference type="RefSeq" id="XP_003030063.1">
    <property type="nucleotide sequence ID" value="XM_003030017.1"/>
</dbReference>
<evidence type="ECO:0000256" key="5">
    <source>
        <dbReference type="ARBA" id="ARBA00022777"/>
    </source>
</evidence>
<dbReference type="eggNOG" id="KOG0694">
    <property type="taxonomic scope" value="Eukaryota"/>
</dbReference>
<feature type="binding site" evidence="9">
    <location>
        <position position="63"/>
    </location>
    <ligand>
        <name>ATP</name>
        <dbReference type="ChEBI" id="CHEBI:30616"/>
    </ligand>
</feature>
<gene>
    <name evidence="12" type="ORF">SCHCODRAFT_235890</name>
</gene>
<dbReference type="SMART" id="SM00220">
    <property type="entry name" value="S_TKc"/>
    <property type="match status" value="1"/>
</dbReference>
<evidence type="ECO:0000256" key="8">
    <source>
        <dbReference type="ARBA" id="ARBA00048679"/>
    </source>
</evidence>
<evidence type="ECO:0000313" key="12">
    <source>
        <dbReference type="EMBL" id="EFI95160.1"/>
    </source>
</evidence>
<dbReference type="InterPro" id="IPR008271">
    <property type="entry name" value="Ser/Thr_kinase_AS"/>
</dbReference>
<comment type="catalytic activity">
    <reaction evidence="7">
        <text>L-threonyl-[protein] + ATP = O-phospho-L-threonyl-[protein] + ADP + H(+)</text>
        <dbReference type="Rhea" id="RHEA:46608"/>
        <dbReference type="Rhea" id="RHEA-COMP:11060"/>
        <dbReference type="Rhea" id="RHEA-COMP:11605"/>
        <dbReference type="ChEBI" id="CHEBI:15378"/>
        <dbReference type="ChEBI" id="CHEBI:30013"/>
        <dbReference type="ChEBI" id="CHEBI:30616"/>
        <dbReference type="ChEBI" id="CHEBI:61977"/>
        <dbReference type="ChEBI" id="CHEBI:456216"/>
        <dbReference type="EC" id="2.7.11.1"/>
    </reaction>
</comment>
<sequence length="441" mass="49465">MSFKASASLESIPSTQSQDELLKGCARQLVIGDFGILKLLGTGRTGKVFLARHRETEQLLALKVIPKDSLSPKDFSSALREQRILKTLATAANGRLLFVRVLASWHDTENFYLAMEYLAGGDLAIELGRCKVFDEERVKAYAAEIITALEALHTRSIVHRDIKPANLLFRPDGHIVLADFGHSLAFSTHPDLAQPNNTQPRSSCDSTYKPCTTTEVCGTPFYMSPEMHAGRQYSYDVDLWALGVVMYRMLTRRMPLGGDATRSEIADHVQHDPVLFKPEDAASEQVRELLQKMLSKEPRSRPDLLSLKQDPFFDSIDWDEIKARRNVPAWTPFIPPVPKTTKTTLDFRQGEPYDACDDPYPDFAFISPSFATADELARADVLPSSPHSPPRSLSRLRKAVRRIFHCSRMARPAAPPLIVQLPSKEDDKLSLEESMEFLIAL</sequence>
<dbReference type="PANTHER" id="PTHR24356:SF1">
    <property type="entry name" value="SERINE_THREONINE-PROTEIN KINASE GREATWALL"/>
    <property type="match status" value="1"/>
</dbReference>
<dbReference type="OMA" id="CTSDFRP"/>
<dbReference type="GO" id="GO:0004674">
    <property type="term" value="F:protein serine/threonine kinase activity"/>
    <property type="evidence" value="ECO:0007669"/>
    <property type="project" value="UniProtKB-KW"/>
</dbReference>
<accession>D8Q912</accession>
<comment type="similarity">
    <text evidence="10">Belongs to the protein kinase superfamily.</text>
</comment>
<keyword evidence="6 9" id="KW-0067">ATP-binding</keyword>
<evidence type="ECO:0000256" key="10">
    <source>
        <dbReference type="RuleBase" id="RU000304"/>
    </source>
</evidence>
<dbReference type="STRING" id="578458.D8Q912"/>
<evidence type="ECO:0000256" key="7">
    <source>
        <dbReference type="ARBA" id="ARBA00047899"/>
    </source>
</evidence>
<dbReference type="KEGG" id="scm:SCHCO_02632313"/>
<keyword evidence="3" id="KW-0808">Transferase</keyword>
<keyword evidence="13" id="KW-1185">Reference proteome</keyword>
<evidence type="ECO:0000256" key="4">
    <source>
        <dbReference type="ARBA" id="ARBA00022741"/>
    </source>
</evidence>
<dbReference type="PROSITE" id="PS00108">
    <property type="entry name" value="PROTEIN_KINASE_ST"/>
    <property type="match status" value="1"/>
</dbReference>
<dbReference type="SUPFAM" id="SSF56112">
    <property type="entry name" value="Protein kinase-like (PK-like)"/>
    <property type="match status" value="1"/>
</dbReference>
<organism evidence="13">
    <name type="scientific">Schizophyllum commune (strain H4-8 / FGSC 9210)</name>
    <name type="common">Split gill fungus</name>
    <dbReference type="NCBI Taxonomy" id="578458"/>
    <lineage>
        <taxon>Eukaryota</taxon>
        <taxon>Fungi</taxon>
        <taxon>Dikarya</taxon>
        <taxon>Basidiomycota</taxon>
        <taxon>Agaricomycotina</taxon>
        <taxon>Agaricomycetes</taxon>
        <taxon>Agaricomycetidae</taxon>
        <taxon>Agaricales</taxon>
        <taxon>Schizophyllaceae</taxon>
        <taxon>Schizophyllum</taxon>
    </lineage>
</organism>
<dbReference type="EC" id="2.7.11.1" evidence="1"/>
<dbReference type="Gene3D" id="1.10.510.10">
    <property type="entry name" value="Transferase(Phosphotransferase) domain 1"/>
    <property type="match status" value="1"/>
</dbReference>
<evidence type="ECO:0000259" key="11">
    <source>
        <dbReference type="PROSITE" id="PS50011"/>
    </source>
</evidence>
<dbReference type="Gene3D" id="3.30.200.20">
    <property type="entry name" value="Phosphorylase Kinase, domain 1"/>
    <property type="match status" value="1"/>
</dbReference>
<keyword evidence="4 9" id="KW-0547">Nucleotide-binding</keyword>
<dbReference type="OrthoDB" id="68483at2759"/>
<dbReference type="InterPro" id="IPR050236">
    <property type="entry name" value="Ser_Thr_kinase_AGC"/>
</dbReference>
<dbReference type="VEuPathDB" id="FungiDB:SCHCODRAFT_02632313"/>
<dbReference type="GO" id="GO:0005524">
    <property type="term" value="F:ATP binding"/>
    <property type="evidence" value="ECO:0007669"/>
    <property type="project" value="UniProtKB-UniRule"/>
</dbReference>
<dbReference type="EMBL" id="GL377308">
    <property type="protein sequence ID" value="EFI95160.1"/>
    <property type="molecule type" value="Genomic_DNA"/>
</dbReference>
<dbReference type="Proteomes" id="UP000007431">
    <property type="component" value="Unassembled WGS sequence"/>
</dbReference>
<dbReference type="PROSITE" id="PS50011">
    <property type="entry name" value="PROTEIN_KINASE_DOM"/>
    <property type="match status" value="1"/>
</dbReference>
<dbReference type="GeneID" id="9591483"/>
<proteinExistence type="inferred from homology"/>
<dbReference type="PROSITE" id="PS00107">
    <property type="entry name" value="PROTEIN_KINASE_ATP"/>
    <property type="match status" value="1"/>
</dbReference>
<keyword evidence="2 10" id="KW-0723">Serine/threonine-protein kinase</keyword>
<evidence type="ECO:0000256" key="6">
    <source>
        <dbReference type="ARBA" id="ARBA00022840"/>
    </source>
</evidence>
<evidence type="ECO:0000313" key="13">
    <source>
        <dbReference type="Proteomes" id="UP000007431"/>
    </source>
</evidence>
<evidence type="ECO:0000256" key="2">
    <source>
        <dbReference type="ARBA" id="ARBA00022527"/>
    </source>
</evidence>
<dbReference type="HOGENOM" id="CLU_636920_0_0_1"/>
<name>D8Q912_SCHCM</name>
<comment type="catalytic activity">
    <reaction evidence="8">
        <text>L-seryl-[protein] + ATP = O-phospho-L-seryl-[protein] + ADP + H(+)</text>
        <dbReference type="Rhea" id="RHEA:17989"/>
        <dbReference type="Rhea" id="RHEA-COMP:9863"/>
        <dbReference type="Rhea" id="RHEA-COMP:11604"/>
        <dbReference type="ChEBI" id="CHEBI:15378"/>
        <dbReference type="ChEBI" id="CHEBI:29999"/>
        <dbReference type="ChEBI" id="CHEBI:30616"/>
        <dbReference type="ChEBI" id="CHEBI:83421"/>
        <dbReference type="ChEBI" id="CHEBI:456216"/>
        <dbReference type="EC" id="2.7.11.1"/>
    </reaction>
</comment>
<protein>
    <recommendedName>
        <fullName evidence="1">non-specific serine/threonine protein kinase</fullName>
        <ecNumber evidence="1">2.7.11.1</ecNumber>
    </recommendedName>
</protein>
<evidence type="ECO:0000256" key="1">
    <source>
        <dbReference type="ARBA" id="ARBA00012513"/>
    </source>
</evidence>
<dbReference type="AlphaFoldDB" id="D8Q912"/>